<gene>
    <name evidence="1" type="ORF">O6H91_14G040000</name>
</gene>
<evidence type="ECO:0000313" key="1">
    <source>
        <dbReference type="EMBL" id="KAJ7531316.1"/>
    </source>
</evidence>
<organism evidence="1 2">
    <name type="scientific">Diphasiastrum complanatum</name>
    <name type="common">Issler's clubmoss</name>
    <name type="synonym">Lycopodium complanatum</name>
    <dbReference type="NCBI Taxonomy" id="34168"/>
    <lineage>
        <taxon>Eukaryota</taxon>
        <taxon>Viridiplantae</taxon>
        <taxon>Streptophyta</taxon>
        <taxon>Embryophyta</taxon>
        <taxon>Tracheophyta</taxon>
        <taxon>Lycopodiopsida</taxon>
        <taxon>Lycopodiales</taxon>
        <taxon>Lycopodiaceae</taxon>
        <taxon>Lycopodioideae</taxon>
        <taxon>Diphasiastrum</taxon>
    </lineage>
</organism>
<accession>A0ACC2BNJ4</accession>
<name>A0ACC2BNJ4_DIPCM</name>
<reference evidence="2" key="1">
    <citation type="journal article" date="2024" name="Proc. Natl. Acad. Sci. U.S.A.">
        <title>Extraordinary preservation of gene collinearity over three hundred million years revealed in homosporous lycophytes.</title>
        <authorList>
            <person name="Li C."/>
            <person name="Wickell D."/>
            <person name="Kuo L.Y."/>
            <person name="Chen X."/>
            <person name="Nie B."/>
            <person name="Liao X."/>
            <person name="Peng D."/>
            <person name="Ji J."/>
            <person name="Jenkins J."/>
            <person name="Williams M."/>
            <person name="Shu S."/>
            <person name="Plott C."/>
            <person name="Barry K."/>
            <person name="Rajasekar S."/>
            <person name="Grimwood J."/>
            <person name="Han X."/>
            <person name="Sun S."/>
            <person name="Hou Z."/>
            <person name="He W."/>
            <person name="Dai G."/>
            <person name="Sun C."/>
            <person name="Schmutz J."/>
            <person name="Leebens-Mack J.H."/>
            <person name="Li F.W."/>
            <person name="Wang L."/>
        </authorList>
    </citation>
    <scope>NUCLEOTIDE SEQUENCE [LARGE SCALE GENOMIC DNA]</scope>
    <source>
        <strain evidence="2">cv. PW_Plant_1</strain>
    </source>
</reference>
<keyword evidence="2" id="KW-1185">Reference proteome</keyword>
<comment type="caution">
    <text evidence="1">The sequence shown here is derived from an EMBL/GenBank/DDBJ whole genome shotgun (WGS) entry which is preliminary data.</text>
</comment>
<sequence length="321" mass="35216">MLAILLFVLILAQEGGGSDGEATGGEKSISNATSPVNIAFDAQIKRCNSSARVTRTEEQKSLSELQQQESKELRGNSKPTFREKSKESTEKKSYRNWEYHGGKVDDSQVEGDEKQYPVYRGVRRRSWGKWVSEIREPKKKSRIWLGSFPRPEMAARAYDVAALSLKGPKAILNFPDSAHSLPRPALLSPEAIRSAAAAAAFGAFTSKLSSPQRNIHSETDCILNNEVRTCSPCISPHNGDGSASSENKLSPIRQQAMEGSIPSGVVYENCPSYFDEELLFEMPGVVGSMAEAMMLTPPQLGDPLSDSSDEERISWGSALWN</sequence>
<proteinExistence type="predicted"/>
<protein>
    <submittedName>
        <fullName evidence="1">Uncharacterized protein</fullName>
    </submittedName>
</protein>
<dbReference type="Proteomes" id="UP001162992">
    <property type="component" value="Chromosome 14"/>
</dbReference>
<evidence type="ECO:0000313" key="2">
    <source>
        <dbReference type="Proteomes" id="UP001162992"/>
    </source>
</evidence>
<dbReference type="EMBL" id="CM055105">
    <property type="protein sequence ID" value="KAJ7531316.1"/>
    <property type="molecule type" value="Genomic_DNA"/>
</dbReference>